<keyword evidence="2" id="KW-1185">Reference proteome</keyword>
<dbReference type="AlphaFoldDB" id="A0A8X6NV15"/>
<evidence type="ECO:0000313" key="2">
    <source>
        <dbReference type="Proteomes" id="UP000887013"/>
    </source>
</evidence>
<sequence>MSLTVARISAEVSHLSETDSCITWRLSLGFILLLGPVSDLRVLKTLLFHCANNSCPVMTPRPVILEISRYEAPILDGQKFCTILNQIMFTQYLHM</sequence>
<protein>
    <submittedName>
        <fullName evidence="1">Uncharacterized protein</fullName>
    </submittedName>
</protein>
<reference evidence="1" key="1">
    <citation type="submission" date="2020-08" db="EMBL/GenBank/DDBJ databases">
        <title>Multicomponent nature underlies the extraordinary mechanical properties of spider dragline silk.</title>
        <authorList>
            <person name="Kono N."/>
            <person name="Nakamura H."/>
            <person name="Mori M."/>
            <person name="Yoshida Y."/>
            <person name="Ohtoshi R."/>
            <person name="Malay A.D."/>
            <person name="Moran D.A.P."/>
            <person name="Tomita M."/>
            <person name="Numata K."/>
            <person name="Arakawa K."/>
        </authorList>
    </citation>
    <scope>NUCLEOTIDE SEQUENCE</scope>
</reference>
<comment type="caution">
    <text evidence="1">The sequence shown here is derived from an EMBL/GenBank/DDBJ whole genome shotgun (WGS) entry which is preliminary data.</text>
</comment>
<evidence type="ECO:0000313" key="1">
    <source>
        <dbReference type="EMBL" id="GFT32873.1"/>
    </source>
</evidence>
<dbReference type="Proteomes" id="UP000887013">
    <property type="component" value="Unassembled WGS sequence"/>
</dbReference>
<accession>A0A8X6NV15</accession>
<organism evidence="1 2">
    <name type="scientific">Nephila pilipes</name>
    <name type="common">Giant wood spider</name>
    <name type="synonym">Nephila maculata</name>
    <dbReference type="NCBI Taxonomy" id="299642"/>
    <lineage>
        <taxon>Eukaryota</taxon>
        <taxon>Metazoa</taxon>
        <taxon>Ecdysozoa</taxon>
        <taxon>Arthropoda</taxon>
        <taxon>Chelicerata</taxon>
        <taxon>Arachnida</taxon>
        <taxon>Araneae</taxon>
        <taxon>Araneomorphae</taxon>
        <taxon>Entelegynae</taxon>
        <taxon>Araneoidea</taxon>
        <taxon>Nephilidae</taxon>
        <taxon>Nephila</taxon>
    </lineage>
</organism>
<proteinExistence type="predicted"/>
<gene>
    <name evidence="1" type="ORF">NPIL_488591</name>
</gene>
<name>A0A8X6NV15_NEPPI</name>
<dbReference type="EMBL" id="BMAW01013238">
    <property type="protein sequence ID" value="GFT32873.1"/>
    <property type="molecule type" value="Genomic_DNA"/>
</dbReference>